<gene>
    <name evidence="1" type="ORF">BV22DRAFT_541321</name>
</gene>
<reference evidence="1" key="1">
    <citation type="journal article" date="2021" name="New Phytol.">
        <title>Evolutionary innovations through gain and loss of genes in the ectomycorrhizal Boletales.</title>
        <authorList>
            <person name="Wu G."/>
            <person name="Miyauchi S."/>
            <person name="Morin E."/>
            <person name="Kuo A."/>
            <person name="Drula E."/>
            <person name="Varga T."/>
            <person name="Kohler A."/>
            <person name="Feng B."/>
            <person name="Cao Y."/>
            <person name="Lipzen A."/>
            <person name="Daum C."/>
            <person name="Hundley H."/>
            <person name="Pangilinan J."/>
            <person name="Johnson J."/>
            <person name="Barry K."/>
            <person name="LaButti K."/>
            <person name="Ng V."/>
            <person name="Ahrendt S."/>
            <person name="Min B."/>
            <person name="Choi I.G."/>
            <person name="Park H."/>
            <person name="Plett J.M."/>
            <person name="Magnuson J."/>
            <person name="Spatafora J.W."/>
            <person name="Nagy L.G."/>
            <person name="Henrissat B."/>
            <person name="Grigoriev I.V."/>
            <person name="Yang Z.L."/>
            <person name="Xu J."/>
            <person name="Martin F.M."/>
        </authorList>
    </citation>
    <scope>NUCLEOTIDE SEQUENCE</scope>
    <source>
        <strain evidence="1">KUC20120723A-06</strain>
    </source>
</reference>
<dbReference type="EMBL" id="MU266435">
    <property type="protein sequence ID" value="KAH7924043.1"/>
    <property type="molecule type" value="Genomic_DNA"/>
</dbReference>
<keyword evidence="2" id="KW-1185">Reference proteome</keyword>
<sequence>MHRCLHATDILYEIASKIYGYPGDPSTMRMPVLRQARADLASLARTCRTFRDPALDVLWSFLNSFDPLIRCLPQDLWVKDEGGFLVFARPLSSSNWVVFQQHAQRVRIFGKYRSPFLFEYIGYDVLRALSRFLPDGGCFLPNLRQLNWPQPQDHMCRSSGTDYYLLLPLFMGPHLSHLCLGSGLGIGTDLPSEPSTSALSIVSSLHASSPLIKKFECMGVSGKMMQSISESISQWPRLEYVEADALSQHAITHLSSLKSFKHLGVRLDQQGHHTHANFPPTLESFKIAAQSPTACQQYLEDIHLTCGHLSIYIISTEFSSPSSFQQFFLLLSSHLSAAGLHTLKIVHYSPDDRDPVDWGLETLKPLFVFRNLTTFHSSRYCTAKLADADLEEIALAWPQLEVFDLDTNTATPLVTFTGMLSLLRHCRRLRELRVTINATILDAINTEGNGSEVANYNITLLDVGHSHIRDPVRVAEFLSAIMPRLTKIAMADVRWVDHRPSAWLRVEELLKVIATARERGEQGRGTLTCEVTTAC</sequence>
<evidence type="ECO:0000313" key="1">
    <source>
        <dbReference type="EMBL" id="KAH7924043.1"/>
    </source>
</evidence>
<accession>A0ACB8BGR7</accession>
<proteinExistence type="predicted"/>
<evidence type="ECO:0000313" key="2">
    <source>
        <dbReference type="Proteomes" id="UP000790709"/>
    </source>
</evidence>
<organism evidence="1 2">
    <name type="scientific">Leucogyrophana mollusca</name>
    <dbReference type="NCBI Taxonomy" id="85980"/>
    <lineage>
        <taxon>Eukaryota</taxon>
        <taxon>Fungi</taxon>
        <taxon>Dikarya</taxon>
        <taxon>Basidiomycota</taxon>
        <taxon>Agaricomycotina</taxon>
        <taxon>Agaricomycetes</taxon>
        <taxon>Agaricomycetidae</taxon>
        <taxon>Boletales</taxon>
        <taxon>Boletales incertae sedis</taxon>
        <taxon>Leucogyrophana</taxon>
    </lineage>
</organism>
<name>A0ACB8BGR7_9AGAM</name>
<comment type="caution">
    <text evidence="1">The sequence shown here is derived from an EMBL/GenBank/DDBJ whole genome shotgun (WGS) entry which is preliminary data.</text>
</comment>
<protein>
    <submittedName>
        <fullName evidence="1">Uncharacterized protein</fullName>
    </submittedName>
</protein>
<dbReference type="Proteomes" id="UP000790709">
    <property type="component" value="Unassembled WGS sequence"/>
</dbReference>